<evidence type="ECO:0000313" key="1">
    <source>
        <dbReference type="EMBL" id="MSS16792.1"/>
    </source>
</evidence>
<organism evidence="1 2">
    <name type="scientific">Sodaliphilus pleomorphus</name>
    <dbReference type="NCBI Taxonomy" id="2606626"/>
    <lineage>
        <taxon>Bacteria</taxon>
        <taxon>Pseudomonadati</taxon>
        <taxon>Bacteroidota</taxon>
        <taxon>Bacteroidia</taxon>
        <taxon>Bacteroidales</taxon>
        <taxon>Muribaculaceae</taxon>
        <taxon>Sodaliphilus</taxon>
    </lineage>
</organism>
<evidence type="ECO:0000313" key="2">
    <source>
        <dbReference type="Proteomes" id="UP000483362"/>
    </source>
</evidence>
<dbReference type="AlphaFoldDB" id="A0A6L5XDR8"/>
<dbReference type="EMBL" id="VULT01000004">
    <property type="protein sequence ID" value="MSS16792.1"/>
    <property type="molecule type" value="Genomic_DNA"/>
</dbReference>
<comment type="caution">
    <text evidence="1">The sequence shown here is derived from an EMBL/GenBank/DDBJ whole genome shotgun (WGS) entry which is preliminary data.</text>
</comment>
<name>A0A6L5XDR8_9BACT</name>
<gene>
    <name evidence="1" type="ORF">FYJ29_03290</name>
</gene>
<dbReference type="Pfam" id="PF13497">
    <property type="entry name" value="DUF4121"/>
    <property type="match status" value="1"/>
</dbReference>
<proteinExistence type="predicted"/>
<dbReference type="InterPro" id="IPR025189">
    <property type="entry name" value="DUF4121"/>
</dbReference>
<sequence length="326" mass="37090">MRVGCVTKKNENSLSKTDMVTIDDLKLINPVYDRRYVVSVTDVAKANRLIEDIERNLHTGVPQVGDLVCGSYYRGSQTFERGIIDRRYREAPDVVSVCYHPYVPFVEGDDDEVVLSVSGGPFTAAYQSMFECIGEEERLFCDFGHCGPCEGGAFYFKARVKKWRLKGFDANYPWSSSGKNGYCEIDNPNLVHSAEYANWHEKGDLFNIYFDDEKKVKACAVYDGVSVGTSIQRLEYYLERHRGKLRPQLLALKCVVGEWVDVKASTAFQSENEMNHQRYAVITMATDTMTDEPSLCLQLHDGEFIYVNDYIGLRKVCTAFDHIAMK</sequence>
<keyword evidence="2" id="KW-1185">Reference proteome</keyword>
<dbReference type="Proteomes" id="UP000483362">
    <property type="component" value="Unassembled WGS sequence"/>
</dbReference>
<accession>A0A6L5XDR8</accession>
<protein>
    <submittedName>
        <fullName evidence="1">DUF4121 family protein</fullName>
    </submittedName>
</protein>
<reference evidence="1 2" key="1">
    <citation type="submission" date="2019-08" db="EMBL/GenBank/DDBJ databases">
        <title>In-depth cultivation of the pig gut microbiome towards novel bacterial diversity and tailored functional studies.</title>
        <authorList>
            <person name="Wylensek D."/>
            <person name="Hitch T.C.A."/>
            <person name="Clavel T."/>
        </authorList>
    </citation>
    <scope>NUCLEOTIDE SEQUENCE [LARGE SCALE GENOMIC DNA]</scope>
    <source>
        <strain evidence="1 2">Oil-RF-744-WCA-WT-10</strain>
    </source>
</reference>